<dbReference type="Proteomes" id="UP000533639">
    <property type="component" value="Unassembled WGS sequence"/>
</dbReference>
<sequence>MKKIFHLFIAFILVAFSIKSPAQTKSPKLENSLLWEVSGNGLSKPSYLYGTIHMICSSDYFLTEKNKKALESSEKLVLEINFSDPKEMSEMQQLAMGKEPLSKKLTPEQLTKLDAILKKTTGMTVQQVDSFSLLTVMSLISMKSFGCADLKFYEMEFIEQAKKRTIEIGGLETVKEQFGMFDKAYSTDEMISMLEESTPEESAKLVSAYKTENIDLMFDFTTDKKYTSEKTKKIILEERNLNWAKNMPEIMKKQSVFFAVGSAHLAGEFGVINLLRKAGYKVKPILN</sequence>
<evidence type="ECO:0000313" key="2">
    <source>
        <dbReference type="EMBL" id="CAC9972465.1"/>
    </source>
</evidence>
<dbReference type="Pfam" id="PF01963">
    <property type="entry name" value="TraB_PrgY_gumN"/>
    <property type="match status" value="1"/>
</dbReference>
<keyword evidence="3" id="KW-1185">Reference proteome</keyword>
<reference evidence="2 3" key="1">
    <citation type="submission" date="2020-06" db="EMBL/GenBank/DDBJ databases">
        <authorList>
            <person name="Criscuolo A."/>
        </authorList>
    </citation>
    <scope>NUCLEOTIDE SEQUENCE [LARGE SCALE GENOMIC DNA]</scope>
    <source>
        <strain evidence="2">PXU-55</strain>
    </source>
</reference>
<accession>A0A9N8NZZ9</accession>
<dbReference type="InterPro" id="IPR002816">
    <property type="entry name" value="TraB/PrgY/GumN_fam"/>
</dbReference>
<proteinExistence type="predicted"/>
<evidence type="ECO:0000313" key="3">
    <source>
        <dbReference type="Proteomes" id="UP000533639"/>
    </source>
</evidence>
<organism evidence="2 3">
    <name type="scientific">Flavobacterium panici</name>
    <dbReference type="NCBI Taxonomy" id="2654843"/>
    <lineage>
        <taxon>Bacteria</taxon>
        <taxon>Pseudomonadati</taxon>
        <taxon>Bacteroidota</taxon>
        <taxon>Flavobacteriia</taxon>
        <taxon>Flavobacteriales</taxon>
        <taxon>Flavobacteriaceae</taxon>
        <taxon>Flavobacterium</taxon>
    </lineage>
</organism>
<feature type="chain" id="PRO_5040254089" evidence="1">
    <location>
        <begin position="23"/>
        <end position="287"/>
    </location>
</feature>
<evidence type="ECO:0000256" key="1">
    <source>
        <dbReference type="SAM" id="SignalP"/>
    </source>
</evidence>
<dbReference type="RefSeq" id="WP_180856038.1">
    <property type="nucleotide sequence ID" value="NZ_CAIJDE010000017.1"/>
</dbReference>
<feature type="signal peptide" evidence="1">
    <location>
        <begin position="1"/>
        <end position="22"/>
    </location>
</feature>
<name>A0A9N8NZZ9_9FLAO</name>
<dbReference type="PANTHER" id="PTHR40590">
    <property type="entry name" value="CYTOPLASMIC PROTEIN-RELATED"/>
    <property type="match status" value="1"/>
</dbReference>
<dbReference type="AlphaFoldDB" id="A0A9N8NZZ9"/>
<protein>
    <submittedName>
        <fullName evidence="2">TraB/GumN family protein</fullName>
    </submittedName>
</protein>
<dbReference type="InterPro" id="IPR047111">
    <property type="entry name" value="YbaP-like"/>
</dbReference>
<dbReference type="CDD" id="cd14789">
    <property type="entry name" value="Tiki"/>
    <property type="match status" value="1"/>
</dbReference>
<comment type="caution">
    <text evidence="2">The sequence shown here is derived from an EMBL/GenBank/DDBJ whole genome shotgun (WGS) entry which is preliminary data.</text>
</comment>
<gene>
    <name evidence="2" type="ORF">FLAPXU55_00141</name>
</gene>
<keyword evidence="1" id="KW-0732">Signal</keyword>
<dbReference type="PANTHER" id="PTHR40590:SF1">
    <property type="entry name" value="CYTOPLASMIC PROTEIN"/>
    <property type="match status" value="1"/>
</dbReference>
<dbReference type="EMBL" id="CAIJDE010000017">
    <property type="protein sequence ID" value="CAC9972465.1"/>
    <property type="molecule type" value="Genomic_DNA"/>
</dbReference>